<dbReference type="EMBL" id="GEDG01039476">
    <property type="protein sequence ID" value="JAP07103.1"/>
    <property type="molecule type" value="Transcribed_RNA"/>
</dbReference>
<name>A0A0V0GG69_SOLCH</name>
<accession>A0A0V0GG69</accession>
<protein>
    <submittedName>
        <fullName evidence="1">Putative ovule protein</fullName>
    </submittedName>
</protein>
<reference evidence="1" key="1">
    <citation type="submission" date="2015-12" db="EMBL/GenBank/DDBJ databases">
        <title>Gene expression during late stages of embryo sac development: a critical building block for successful pollen-pistil interactions.</title>
        <authorList>
            <person name="Liu Y."/>
            <person name="Joly V."/>
            <person name="Sabar M."/>
            <person name="Matton D.P."/>
        </authorList>
    </citation>
    <scope>NUCLEOTIDE SEQUENCE</scope>
</reference>
<organism evidence="1">
    <name type="scientific">Solanum chacoense</name>
    <name type="common">Chaco potato</name>
    <dbReference type="NCBI Taxonomy" id="4108"/>
    <lineage>
        <taxon>Eukaryota</taxon>
        <taxon>Viridiplantae</taxon>
        <taxon>Streptophyta</taxon>
        <taxon>Embryophyta</taxon>
        <taxon>Tracheophyta</taxon>
        <taxon>Spermatophyta</taxon>
        <taxon>Magnoliopsida</taxon>
        <taxon>eudicotyledons</taxon>
        <taxon>Gunneridae</taxon>
        <taxon>Pentapetalae</taxon>
        <taxon>asterids</taxon>
        <taxon>lamiids</taxon>
        <taxon>Solanales</taxon>
        <taxon>Solanaceae</taxon>
        <taxon>Solanoideae</taxon>
        <taxon>Solaneae</taxon>
        <taxon>Solanum</taxon>
    </lineage>
</organism>
<sequence length="67" mass="7233">SDLIRSPIRNIHSGAGARVSSKYNAAIVSNTDYGGAHGVGLVNIDRSIFHLPQNRSNWQSATSKLKK</sequence>
<feature type="non-terminal residue" evidence="1">
    <location>
        <position position="1"/>
    </location>
</feature>
<proteinExistence type="predicted"/>
<dbReference type="AlphaFoldDB" id="A0A0V0GG69"/>
<evidence type="ECO:0000313" key="1">
    <source>
        <dbReference type="EMBL" id="JAP07103.1"/>
    </source>
</evidence>